<reference evidence="3 4" key="1">
    <citation type="submission" date="2019-01" db="EMBL/GenBank/DDBJ databases">
        <title>Intercellular communication is required for trap formation in the nematode-trapping fungus Duddingtonia flagrans.</title>
        <authorList>
            <person name="Youssar L."/>
            <person name="Wernet V."/>
            <person name="Hensel N."/>
            <person name="Hildebrandt H.-G."/>
            <person name="Fischer R."/>
        </authorList>
    </citation>
    <scope>NUCLEOTIDE SEQUENCE [LARGE SCALE GENOMIC DNA]</scope>
    <source>
        <strain evidence="3 4">CBS H-5679</strain>
    </source>
</reference>
<dbReference type="VEuPathDB" id="FungiDB:DFL_005326"/>
<evidence type="ECO:0000313" key="3">
    <source>
        <dbReference type="EMBL" id="RVD87079.1"/>
    </source>
</evidence>
<sequence>MVLKYVPREVFEENYYRERIAEIGLLPAYLEENSRRPWFMYQAQAEGPALENYLSPASDIFTVPKTATRTQKCKTCKAQFSYLKDRRRHEATVHNTSKGFLCPEESCARSKPDRSFSRRDNLNNHIKKVHGKSSADANGLRFHQHRFPDQPIEYRQASPAGSDSRASPKSELQVASISPKISSINFHRHLKRTHFAAALAVLSRLEESGDETTTTLLLRWPSSCKADQDVVFRKQKGLREKASKGYRKLQTATNYKSDHFKNFVSELKDLDNILRIGYVTLSEFINEDKKKVPNDLKALYCMLHLCYAMSESTETDTLNKKDIEFAKSASEWKGCLQEVSDTGVYEQDLFDELVSVMWDEMKEGWDFMQSSGWEATFGPDYVNFDPAFNPIDDFDTGDPLRSLSDLLEIDMIFSGTPACSNPEQLCHSLPAARPPWETLVKTLVITLAVRFIQELQEASAMFFYIRDKIAGSTLRTDDGSPPAPRTHIQPNPALSLNQRQDIIMFLQDSLPKKLLPILNAASDHFLNGVINTLHDLEECMTAFLMICCVNAHTFLLFFSDVISRFYSYYHTRFPSNLKCSNDVYNSPNYVSDKRRQEEINLEIPTPGPRSTSECLEATIGANSPTPATAEVSSITQQGKRQLNQVPISELSTTGSQANMIEYRWKNTMGPPKKRRKLLNSLPRATPAL</sequence>
<dbReference type="RefSeq" id="XP_067492623.1">
    <property type="nucleotide sequence ID" value="XM_067634567.1"/>
</dbReference>
<dbReference type="InterPro" id="IPR013087">
    <property type="entry name" value="Znf_C2H2_type"/>
</dbReference>
<dbReference type="SMART" id="SM00355">
    <property type="entry name" value="ZnF_C2H2"/>
    <property type="match status" value="2"/>
</dbReference>
<feature type="domain" description="C2H2-type" evidence="2">
    <location>
        <begin position="73"/>
        <end position="94"/>
    </location>
</feature>
<dbReference type="EMBL" id="SAEB01000006">
    <property type="protein sequence ID" value="RVD87079.1"/>
    <property type="molecule type" value="Genomic_DNA"/>
</dbReference>
<dbReference type="InterPro" id="IPR059095">
    <property type="entry name" value="Znf_C2H2_17_2nd"/>
</dbReference>
<accession>A0A437A7B1</accession>
<dbReference type="OrthoDB" id="5429792at2759"/>
<organism evidence="3 4">
    <name type="scientific">Arthrobotrys flagrans</name>
    <name type="common">Nematode-trapping fungus</name>
    <name type="synonym">Trichothecium flagrans</name>
    <dbReference type="NCBI Taxonomy" id="97331"/>
    <lineage>
        <taxon>Eukaryota</taxon>
        <taxon>Fungi</taxon>
        <taxon>Dikarya</taxon>
        <taxon>Ascomycota</taxon>
        <taxon>Pezizomycotina</taxon>
        <taxon>Orbiliomycetes</taxon>
        <taxon>Orbiliales</taxon>
        <taxon>Orbiliaceae</taxon>
        <taxon>Arthrobotrys</taxon>
    </lineage>
</organism>
<dbReference type="STRING" id="97331.A0A437A7B1"/>
<feature type="region of interest" description="Disordered" evidence="1">
    <location>
        <begin position="667"/>
        <end position="688"/>
    </location>
</feature>
<evidence type="ECO:0000313" key="4">
    <source>
        <dbReference type="Proteomes" id="UP000283090"/>
    </source>
</evidence>
<dbReference type="PROSITE" id="PS00028">
    <property type="entry name" value="ZINC_FINGER_C2H2_1"/>
    <property type="match status" value="1"/>
</dbReference>
<dbReference type="Proteomes" id="UP000283090">
    <property type="component" value="Unassembled WGS sequence"/>
</dbReference>
<keyword evidence="4" id="KW-1185">Reference proteome</keyword>
<name>A0A437A7B1_ARTFL</name>
<dbReference type="Pfam" id="PF26176">
    <property type="entry name" value="zf_C2H2_17_2"/>
    <property type="match status" value="1"/>
</dbReference>
<dbReference type="Gene3D" id="3.30.160.60">
    <property type="entry name" value="Classic Zinc Finger"/>
    <property type="match status" value="1"/>
</dbReference>
<protein>
    <recommendedName>
        <fullName evidence="2">C2H2-type domain-containing protein</fullName>
    </recommendedName>
</protein>
<gene>
    <name evidence="3" type="ORF">DFL_005326</name>
</gene>
<evidence type="ECO:0000259" key="2">
    <source>
        <dbReference type="PROSITE" id="PS00028"/>
    </source>
</evidence>
<evidence type="ECO:0000256" key="1">
    <source>
        <dbReference type="SAM" id="MobiDB-lite"/>
    </source>
</evidence>
<dbReference type="GeneID" id="93587637"/>
<proteinExistence type="predicted"/>
<feature type="region of interest" description="Disordered" evidence="1">
    <location>
        <begin position="154"/>
        <end position="174"/>
    </location>
</feature>
<comment type="caution">
    <text evidence="3">The sequence shown here is derived from an EMBL/GenBank/DDBJ whole genome shotgun (WGS) entry which is preliminary data.</text>
</comment>
<dbReference type="AlphaFoldDB" id="A0A437A7B1"/>